<name>A0A4U6W7B4_SETVI</name>
<protein>
    <submittedName>
        <fullName evidence="1">Uncharacterized protein</fullName>
    </submittedName>
</protein>
<dbReference type="Proteomes" id="UP000298652">
    <property type="component" value="Chromosome 2"/>
</dbReference>
<evidence type="ECO:0000313" key="2">
    <source>
        <dbReference type="Proteomes" id="UP000298652"/>
    </source>
</evidence>
<sequence length="108" mass="12153">MLRAIRDSAGTILLSLILCLVWLRSSAFVCLPLHLLLLSLVWFQLASHGTGDPEGNAIFSHFLFNNLPTSSPIKISPDAIFFFFKKIYFLKCSWRARKLASCDVCSCK</sequence>
<accession>A0A4U6W7B4</accession>
<organism evidence="1 2">
    <name type="scientific">Setaria viridis</name>
    <name type="common">Green bristlegrass</name>
    <name type="synonym">Setaria italica subsp. viridis</name>
    <dbReference type="NCBI Taxonomy" id="4556"/>
    <lineage>
        <taxon>Eukaryota</taxon>
        <taxon>Viridiplantae</taxon>
        <taxon>Streptophyta</taxon>
        <taxon>Embryophyta</taxon>
        <taxon>Tracheophyta</taxon>
        <taxon>Spermatophyta</taxon>
        <taxon>Magnoliopsida</taxon>
        <taxon>Liliopsida</taxon>
        <taxon>Poales</taxon>
        <taxon>Poaceae</taxon>
        <taxon>PACMAD clade</taxon>
        <taxon>Panicoideae</taxon>
        <taxon>Panicodae</taxon>
        <taxon>Paniceae</taxon>
        <taxon>Cenchrinae</taxon>
        <taxon>Setaria</taxon>
    </lineage>
</organism>
<dbReference type="AlphaFoldDB" id="A0A4U6W7B4"/>
<evidence type="ECO:0000313" key="1">
    <source>
        <dbReference type="EMBL" id="TKW36689.1"/>
    </source>
</evidence>
<dbReference type="Gramene" id="TKW36689">
    <property type="protein sequence ID" value="TKW36689"/>
    <property type="gene ID" value="SEVIR_2G456300v2"/>
</dbReference>
<gene>
    <name evidence="1" type="ORF">SEVIR_2G456300v2</name>
</gene>
<reference evidence="1" key="1">
    <citation type="submission" date="2019-03" db="EMBL/GenBank/DDBJ databases">
        <title>WGS assembly of Setaria viridis.</title>
        <authorList>
            <person name="Huang P."/>
            <person name="Jenkins J."/>
            <person name="Grimwood J."/>
            <person name="Barry K."/>
            <person name="Healey A."/>
            <person name="Mamidi S."/>
            <person name="Sreedasyam A."/>
            <person name="Shu S."/>
            <person name="Feldman M."/>
            <person name="Wu J."/>
            <person name="Yu Y."/>
            <person name="Chen C."/>
            <person name="Johnson J."/>
            <person name="Rokhsar D."/>
            <person name="Baxter I."/>
            <person name="Schmutz J."/>
            <person name="Brutnell T."/>
            <person name="Kellogg E."/>
        </authorList>
    </citation>
    <scope>NUCLEOTIDE SEQUENCE [LARGE SCALE GENOMIC DNA]</scope>
</reference>
<proteinExistence type="predicted"/>
<dbReference type="EMBL" id="CM016553">
    <property type="protein sequence ID" value="TKW36689.1"/>
    <property type="molecule type" value="Genomic_DNA"/>
</dbReference>
<keyword evidence="2" id="KW-1185">Reference proteome</keyword>